<gene>
    <name evidence="1" type="ORF">TSAR_009855</name>
</gene>
<keyword evidence="2" id="KW-1185">Reference proteome</keyword>
<dbReference type="AlphaFoldDB" id="A0A232EG10"/>
<sequence length="83" mass="9244">MDSGKQQVVLVDPNTKETYKVFVNIKDVARIESDSCYRQKVLTDIIKTKNASSCLKPNASNNDVVEMQLMDGDVTITAQLQHA</sequence>
<organism evidence="1 2">
    <name type="scientific">Trichomalopsis sarcophagae</name>
    <dbReference type="NCBI Taxonomy" id="543379"/>
    <lineage>
        <taxon>Eukaryota</taxon>
        <taxon>Metazoa</taxon>
        <taxon>Ecdysozoa</taxon>
        <taxon>Arthropoda</taxon>
        <taxon>Hexapoda</taxon>
        <taxon>Insecta</taxon>
        <taxon>Pterygota</taxon>
        <taxon>Neoptera</taxon>
        <taxon>Endopterygota</taxon>
        <taxon>Hymenoptera</taxon>
        <taxon>Apocrita</taxon>
        <taxon>Proctotrupomorpha</taxon>
        <taxon>Chalcidoidea</taxon>
        <taxon>Pteromalidae</taxon>
        <taxon>Pteromalinae</taxon>
        <taxon>Trichomalopsis</taxon>
    </lineage>
</organism>
<proteinExistence type="predicted"/>
<evidence type="ECO:0000313" key="1">
    <source>
        <dbReference type="EMBL" id="OXU17283.1"/>
    </source>
</evidence>
<accession>A0A232EG10</accession>
<comment type="caution">
    <text evidence="1">The sequence shown here is derived from an EMBL/GenBank/DDBJ whole genome shotgun (WGS) entry which is preliminary data.</text>
</comment>
<dbReference type="EMBL" id="NNAY01004891">
    <property type="protein sequence ID" value="OXU17283.1"/>
    <property type="molecule type" value="Genomic_DNA"/>
</dbReference>
<evidence type="ECO:0000313" key="2">
    <source>
        <dbReference type="Proteomes" id="UP000215335"/>
    </source>
</evidence>
<name>A0A232EG10_9HYME</name>
<protein>
    <submittedName>
        <fullName evidence="1">Uncharacterized protein</fullName>
    </submittedName>
</protein>
<dbReference type="Proteomes" id="UP000215335">
    <property type="component" value="Unassembled WGS sequence"/>
</dbReference>
<reference evidence="1 2" key="1">
    <citation type="journal article" date="2017" name="Curr. Biol.">
        <title>The Evolution of Venom by Co-option of Single-Copy Genes.</title>
        <authorList>
            <person name="Martinson E.O."/>
            <person name="Mrinalini"/>
            <person name="Kelkar Y.D."/>
            <person name="Chang C.H."/>
            <person name="Werren J.H."/>
        </authorList>
    </citation>
    <scope>NUCLEOTIDE SEQUENCE [LARGE SCALE GENOMIC DNA]</scope>
    <source>
        <strain evidence="1 2">Alberta</strain>
        <tissue evidence="1">Whole body</tissue>
    </source>
</reference>